<protein>
    <submittedName>
        <fullName evidence="1">Uncharacterized protein</fullName>
    </submittedName>
</protein>
<dbReference type="RefSeq" id="WP_090749268.1">
    <property type="nucleotide sequence ID" value="NZ_CZQA01000009.1"/>
</dbReference>
<accession>A0A0S4LGU6</accession>
<reference evidence="1 2" key="1">
    <citation type="submission" date="2015-10" db="EMBL/GenBank/DDBJ databases">
        <authorList>
            <person name="Gilbert D.G."/>
        </authorList>
    </citation>
    <scope>NUCLEOTIDE SEQUENCE [LARGE SCALE GENOMIC DNA]</scope>
    <source>
        <strain evidence="1">COMA1</strain>
    </source>
</reference>
<proteinExistence type="predicted"/>
<dbReference type="EMBL" id="CZQA01000009">
    <property type="protein sequence ID" value="CUS36725.1"/>
    <property type="molecule type" value="Genomic_DNA"/>
</dbReference>
<dbReference type="STRING" id="1742972.COMA1_30211"/>
<evidence type="ECO:0000313" key="2">
    <source>
        <dbReference type="Proteomes" id="UP000199032"/>
    </source>
</evidence>
<keyword evidence="2" id="KW-1185">Reference proteome</keyword>
<organism evidence="1 2">
    <name type="scientific">Candidatus Nitrospira nitrosa</name>
    <dbReference type="NCBI Taxonomy" id="1742972"/>
    <lineage>
        <taxon>Bacteria</taxon>
        <taxon>Pseudomonadati</taxon>
        <taxon>Nitrospirota</taxon>
        <taxon>Nitrospiria</taxon>
        <taxon>Nitrospirales</taxon>
        <taxon>Nitrospiraceae</taxon>
        <taxon>Nitrospira</taxon>
    </lineage>
</organism>
<sequence length="174" mass="18070">MTGGTNRSIVTITLGLVLLLTGVARAEDGPGELHSVLKGMFRFSAVKTCTEAVLGSMVHFYFSGAIVYDGNGSAKLTQQGTVVLPGSTATSFEESAQLTYVLKPNGSFVQQGTFIAVDHSYTVTGARMIGQIDAQGSLLMLNGPIPAEQETVTTSGGSVSQYLCGASGTAVRIR</sequence>
<dbReference type="OrthoDB" id="9838269at2"/>
<gene>
    <name evidence="1" type="ORF">COMA1_30211</name>
</gene>
<name>A0A0S4LGU6_9BACT</name>
<dbReference type="Proteomes" id="UP000199032">
    <property type="component" value="Unassembled WGS sequence"/>
</dbReference>
<dbReference type="AlphaFoldDB" id="A0A0S4LGU6"/>
<evidence type="ECO:0000313" key="1">
    <source>
        <dbReference type="EMBL" id="CUS36725.1"/>
    </source>
</evidence>